<evidence type="ECO:0000313" key="5">
    <source>
        <dbReference type="Proteomes" id="UP000006589"/>
    </source>
</evidence>
<name>B1M4J8_METRJ</name>
<dbReference type="AlphaFoldDB" id="B1M4J8"/>
<proteinExistence type="predicted"/>
<feature type="chain" id="PRO_5002768452" description="Lysozyme inhibitor LprI-like N-terminal domain-containing protein" evidence="2">
    <location>
        <begin position="35"/>
        <end position="314"/>
    </location>
</feature>
<sequence>MRGSDAQFSAGPAVTRLLAAAVAASLLAPSPARAIDCRKAASPLERMICADAALRKADAALGSAYGGLLRGTDDAEIRAMLVASQKRWVAARDTRLGDLDAAGAPSDPADARAVVLAAIRARTRDLSGRSTSDPARPHWIAAALRQRAFAARFTGGPFAGFDAACDFLPVGQDRVYGCFGSRRYQNGDRVCTLSDDWASGHTTETRTVARIVDGAARTVATCTIGGSDDAECPGPGNPAGRWTRPAAPAAAGAAAPPAGPRAVLDVELAPDAEAETWLSTCLTDPAYPPPDPVPAARTGPGSSPPAPAGTPNSR</sequence>
<feature type="domain" description="Lysozyme inhibitor LprI-like N-terminal" evidence="3">
    <location>
        <begin position="37"/>
        <end position="125"/>
    </location>
</feature>
<dbReference type="HOGENOM" id="CLU_064667_0_0_5"/>
<keyword evidence="2" id="KW-0732">Signal</keyword>
<dbReference type="KEGG" id="mrd:Mrad2831_1462"/>
<reference evidence="4 5" key="1">
    <citation type="submission" date="2008-03" db="EMBL/GenBank/DDBJ databases">
        <title>Complete sequence of chromosome of Methylobacterium radiotolerans JCM 2831.</title>
        <authorList>
            <consortium name="US DOE Joint Genome Institute"/>
            <person name="Copeland A."/>
            <person name="Lucas S."/>
            <person name="Lapidus A."/>
            <person name="Glavina del Rio T."/>
            <person name="Dalin E."/>
            <person name="Tice H."/>
            <person name="Bruce D."/>
            <person name="Goodwin L."/>
            <person name="Pitluck S."/>
            <person name="Kiss H."/>
            <person name="Brettin T."/>
            <person name="Detter J.C."/>
            <person name="Han C."/>
            <person name="Kuske C.R."/>
            <person name="Schmutz J."/>
            <person name="Larimer F."/>
            <person name="Land M."/>
            <person name="Hauser L."/>
            <person name="Kyrpides N."/>
            <person name="Mikhailova N."/>
            <person name="Marx C.J."/>
            <person name="Richardson P."/>
        </authorList>
    </citation>
    <scope>NUCLEOTIDE SEQUENCE [LARGE SCALE GENOMIC DNA]</scope>
    <source>
        <strain evidence="5">ATCC 27329 / DSM 1819 / JCM 2831 / NBRC 15690 / NCIMB 10815 / 0-1</strain>
    </source>
</reference>
<evidence type="ECO:0000256" key="2">
    <source>
        <dbReference type="SAM" id="SignalP"/>
    </source>
</evidence>
<feature type="compositionally biased region" description="Low complexity" evidence="1">
    <location>
        <begin position="238"/>
        <end position="258"/>
    </location>
</feature>
<accession>B1M4J8</accession>
<evidence type="ECO:0000313" key="4">
    <source>
        <dbReference type="EMBL" id="ACB23457.1"/>
    </source>
</evidence>
<organism evidence="4 5">
    <name type="scientific">Methylobacterium radiotolerans (strain ATCC 27329 / DSM 1819 / JCM 2831 / NBRC 15690 / NCIMB 10815 / 0-1)</name>
    <dbReference type="NCBI Taxonomy" id="426355"/>
    <lineage>
        <taxon>Bacteria</taxon>
        <taxon>Pseudomonadati</taxon>
        <taxon>Pseudomonadota</taxon>
        <taxon>Alphaproteobacteria</taxon>
        <taxon>Hyphomicrobiales</taxon>
        <taxon>Methylobacteriaceae</taxon>
        <taxon>Methylobacterium</taxon>
    </lineage>
</organism>
<dbReference type="eggNOG" id="COG3755">
    <property type="taxonomic scope" value="Bacteria"/>
</dbReference>
<protein>
    <recommendedName>
        <fullName evidence="3">Lysozyme inhibitor LprI-like N-terminal domain-containing protein</fullName>
    </recommendedName>
</protein>
<dbReference type="STRING" id="426355.Mrad2831_1462"/>
<dbReference type="PATRIC" id="fig|426355.14.peg.1496"/>
<evidence type="ECO:0000256" key="1">
    <source>
        <dbReference type="SAM" id="MobiDB-lite"/>
    </source>
</evidence>
<dbReference type="Pfam" id="PF07007">
    <property type="entry name" value="LprI"/>
    <property type="match status" value="1"/>
</dbReference>
<dbReference type="Proteomes" id="UP000006589">
    <property type="component" value="Chromosome"/>
</dbReference>
<feature type="region of interest" description="Disordered" evidence="1">
    <location>
        <begin position="225"/>
        <end position="258"/>
    </location>
</feature>
<feature type="region of interest" description="Disordered" evidence="1">
    <location>
        <begin position="280"/>
        <end position="314"/>
    </location>
</feature>
<gene>
    <name evidence="4" type="ordered locus">Mrad2831_1462</name>
</gene>
<dbReference type="EMBL" id="CP001001">
    <property type="protein sequence ID" value="ACB23457.1"/>
    <property type="molecule type" value="Genomic_DNA"/>
</dbReference>
<dbReference type="InterPro" id="IPR009739">
    <property type="entry name" value="LprI-like_N"/>
</dbReference>
<dbReference type="OrthoDB" id="5974484at2"/>
<dbReference type="Gene3D" id="1.20.1270.180">
    <property type="match status" value="1"/>
</dbReference>
<feature type="signal peptide" evidence="2">
    <location>
        <begin position="1"/>
        <end position="34"/>
    </location>
</feature>
<evidence type="ECO:0000259" key="3">
    <source>
        <dbReference type="Pfam" id="PF07007"/>
    </source>
</evidence>